<reference evidence="2" key="1">
    <citation type="submission" date="2020-02" db="EMBL/GenBank/DDBJ databases">
        <authorList>
            <person name="Meier V. D."/>
        </authorList>
    </citation>
    <scope>NUCLEOTIDE SEQUENCE</scope>
    <source>
        <strain evidence="2">AVDCRST_MAG93</strain>
    </source>
</reference>
<gene>
    <name evidence="2" type="ORF">AVDCRST_MAG93-8812</name>
</gene>
<feature type="region of interest" description="Disordered" evidence="1">
    <location>
        <begin position="1"/>
        <end position="56"/>
    </location>
</feature>
<sequence length="86" mass="10124">MWRDKRLPEERPARSGAEDDRRSAQRADGQRQHERDAGRHGKRDHLRARDLRREGDAAEQLEDVLMVLGHHMRILEQATPKLEHES</sequence>
<feature type="compositionally biased region" description="Basic and acidic residues" evidence="1">
    <location>
        <begin position="1"/>
        <end position="39"/>
    </location>
</feature>
<organism evidence="2">
    <name type="scientific">uncultured Chloroflexia bacterium</name>
    <dbReference type="NCBI Taxonomy" id="1672391"/>
    <lineage>
        <taxon>Bacteria</taxon>
        <taxon>Bacillati</taxon>
        <taxon>Chloroflexota</taxon>
        <taxon>Chloroflexia</taxon>
        <taxon>environmental samples</taxon>
    </lineage>
</organism>
<name>A0A6J4N2Z6_9CHLR</name>
<dbReference type="AlphaFoldDB" id="A0A6J4N2Z6"/>
<proteinExistence type="predicted"/>
<dbReference type="EMBL" id="CADCTR010002959">
    <property type="protein sequence ID" value="CAA9375939.1"/>
    <property type="molecule type" value="Genomic_DNA"/>
</dbReference>
<evidence type="ECO:0000313" key="2">
    <source>
        <dbReference type="EMBL" id="CAA9375939.1"/>
    </source>
</evidence>
<feature type="compositionally biased region" description="Basic and acidic residues" evidence="1">
    <location>
        <begin position="47"/>
        <end position="56"/>
    </location>
</feature>
<evidence type="ECO:0000256" key="1">
    <source>
        <dbReference type="SAM" id="MobiDB-lite"/>
    </source>
</evidence>
<protein>
    <submittedName>
        <fullName evidence="2">Uncharacterized protein</fullName>
    </submittedName>
</protein>
<accession>A0A6J4N2Z6</accession>